<organism evidence="3 4">
    <name type="scientific">Kitasatospora indigofera</name>
    <dbReference type="NCBI Taxonomy" id="67307"/>
    <lineage>
        <taxon>Bacteria</taxon>
        <taxon>Bacillati</taxon>
        <taxon>Actinomycetota</taxon>
        <taxon>Actinomycetes</taxon>
        <taxon>Kitasatosporales</taxon>
        <taxon>Streptomycetaceae</taxon>
        <taxon>Kitasatospora</taxon>
    </lineage>
</organism>
<protein>
    <recommendedName>
        <fullName evidence="5">DUF3592 domain-containing protein</fullName>
    </recommendedName>
</protein>
<reference evidence="3" key="1">
    <citation type="journal article" date="2014" name="Int. J. Syst. Evol. Microbiol.">
        <title>Complete genome sequence of Corynebacterium casei LMG S-19264T (=DSM 44701T), isolated from a smear-ripened cheese.</title>
        <authorList>
            <consortium name="US DOE Joint Genome Institute (JGI-PGF)"/>
            <person name="Walter F."/>
            <person name="Albersmeier A."/>
            <person name="Kalinowski J."/>
            <person name="Ruckert C."/>
        </authorList>
    </citation>
    <scope>NUCLEOTIDE SEQUENCE</scope>
    <source>
        <strain evidence="3">JCM 4646</strain>
    </source>
</reference>
<evidence type="ECO:0000256" key="2">
    <source>
        <dbReference type="SAM" id="Phobius"/>
    </source>
</evidence>
<keyword evidence="4" id="KW-1185">Reference proteome</keyword>
<accession>A0A919FBN8</accession>
<reference evidence="3" key="2">
    <citation type="submission" date="2020-09" db="EMBL/GenBank/DDBJ databases">
        <authorList>
            <person name="Sun Q."/>
            <person name="Ohkuma M."/>
        </authorList>
    </citation>
    <scope>NUCLEOTIDE SEQUENCE</scope>
    <source>
        <strain evidence="3">JCM 4646</strain>
    </source>
</reference>
<keyword evidence="2" id="KW-0472">Membrane</keyword>
<proteinExistence type="predicted"/>
<feature type="transmembrane region" description="Helical" evidence="2">
    <location>
        <begin position="21"/>
        <end position="43"/>
    </location>
</feature>
<sequence>MVTLGGMTEDFDIRGGGAPGAVVRFVLALGVQVGLVLGGSWALVTVDRLSDGNPVVRFVIAVASCGALIGSVAWTARDLDPPTGVAALLYLAAAAVLLGGAAFGVLTWLWSDQQVLHDRGVTVPGVVGRHWQSGDGAGLDPGPLFYYNVVGPDGARWSFRTETAGQRPDVGEPVTLTVDPEDEVRPRRGPRPEAPPWGVATAARDAVFAGALVLAVAAAAPRR</sequence>
<keyword evidence="2" id="KW-0812">Transmembrane</keyword>
<evidence type="ECO:0000256" key="1">
    <source>
        <dbReference type="SAM" id="MobiDB-lite"/>
    </source>
</evidence>
<dbReference type="Proteomes" id="UP000617734">
    <property type="component" value="Unassembled WGS sequence"/>
</dbReference>
<keyword evidence="2" id="KW-1133">Transmembrane helix</keyword>
<dbReference type="EMBL" id="BNBO01000001">
    <property type="protein sequence ID" value="GHH59943.1"/>
    <property type="molecule type" value="Genomic_DNA"/>
</dbReference>
<evidence type="ECO:0000313" key="4">
    <source>
        <dbReference type="Proteomes" id="UP000617734"/>
    </source>
</evidence>
<feature type="region of interest" description="Disordered" evidence="1">
    <location>
        <begin position="179"/>
        <end position="198"/>
    </location>
</feature>
<evidence type="ECO:0008006" key="5">
    <source>
        <dbReference type="Google" id="ProtNLM"/>
    </source>
</evidence>
<dbReference type="AlphaFoldDB" id="A0A919FBN8"/>
<name>A0A919FBN8_9ACTN</name>
<feature type="transmembrane region" description="Helical" evidence="2">
    <location>
        <begin position="88"/>
        <end position="110"/>
    </location>
</feature>
<comment type="caution">
    <text evidence="3">The sequence shown here is derived from an EMBL/GenBank/DDBJ whole genome shotgun (WGS) entry which is preliminary data.</text>
</comment>
<gene>
    <name evidence="3" type="ORF">GCM10018781_04030</name>
</gene>
<evidence type="ECO:0000313" key="3">
    <source>
        <dbReference type="EMBL" id="GHH59943.1"/>
    </source>
</evidence>
<feature type="transmembrane region" description="Helical" evidence="2">
    <location>
        <begin position="55"/>
        <end position="76"/>
    </location>
</feature>